<evidence type="ECO:0000256" key="3">
    <source>
        <dbReference type="ARBA" id="ARBA00023242"/>
    </source>
</evidence>
<dbReference type="Gene3D" id="1.10.10.580">
    <property type="entry name" value="Structural maintenance of chromosome 1. Chain E"/>
    <property type="match status" value="1"/>
</dbReference>
<comment type="similarity">
    <text evidence="2">Belongs to the rad21 family.</text>
</comment>
<dbReference type="InterPro" id="IPR036390">
    <property type="entry name" value="WH_DNA-bd_sf"/>
</dbReference>
<dbReference type="InterPro" id="IPR039781">
    <property type="entry name" value="Rad21/Rec8-like"/>
</dbReference>
<evidence type="ECO:0000313" key="7">
    <source>
        <dbReference type="EMBL" id="KAJ3169398.1"/>
    </source>
</evidence>
<dbReference type="GO" id="GO:1990414">
    <property type="term" value="P:replication-born double-strand break repair via sister chromatid exchange"/>
    <property type="evidence" value="ECO:0007669"/>
    <property type="project" value="TreeGrafter"/>
</dbReference>
<dbReference type="PANTHER" id="PTHR12585">
    <property type="entry name" value="SCC1 / RAD21 FAMILY MEMBER"/>
    <property type="match status" value="1"/>
</dbReference>
<dbReference type="PANTHER" id="PTHR12585:SF69">
    <property type="entry name" value="FI11703P"/>
    <property type="match status" value="1"/>
</dbReference>
<evidence type="ECO:0000313" key="8">
    <source>
        <dbReference type="Proteomes" id="UP001212152"/>
    </source>
</evidence>
<dbReference type="SUPFAM" id="SSF46785">
    <property type="entry name" value="Winged helix' DNA-binding domain"/>
    <property type="match status" value="1"/>
</dbReference>
<feature type="region of interest" description="Disordered" evidence="4">
    <location>
        <begin position="335"/>
        <end position="365"/>
    </location>
</feature>
<dbReference type="InterPro" id="IPR006910">
    <property type="entry name" value="Rad21_Rec8_N"/>
</dbReference>
<dbReference type="GO" id="GO:0007062">
    <property type="term" value="P:sister chromatid cohesion"/>
    <property type="evidence" value="ECO:0007669"/>
    <property type="project" value="InterPro"/>
</dbReference>
<proteinExistence type="inferred from homology"/>
<comment type="subcellular location">
    <subcellularLocation>
        <location evidence="1">Nucleus</location>
    </subcellularLocation>
</comment>
<feature type="region of interest" description="Disordered" evidence="4">
    <location>
        <begin position="508"/>
        <end position="528"/>
    </location>
</feature>
<evidence type="ECO:0000256" key="2">
    <source>
        <dbReference type="ARBA" id="ARBA00009870"/>
    </source>
</evidence>
<dbReference type="EMBL" id="JADGJQ010000107">
    <property type="protein sequence ID" value="KAJ3169398.1"/>
    <property type="molecule type" value="Genomic_DNA"/>
</dbReference>
<feature type="domain" description="Rad21/Rec8-like protein C-terminal eukaryotic" evidence="5">
    <location>
        <begin position="605"/>
        <end position="647"/>
    </location>
</feature>
<feature type="domain" description="Rad21/Rec8-like protein N-terminal" evidence="6">
    <location>
        <begin position="1"/>
        <end position="101"/>
    </location>
</feature>
<dbReference type="Proteomes" id="UP001212152">
    <property type="component" value="Unassembled WGS sequence"/>
</dbReference>
<dbReference type="Pfam" id="PF04825">
    <property type="entry name" value="Rad21_Rec8_N"/>
    <property type="match status" value="1"/>
</dbReference>
<dbReference type="InterPro" id="IPR006909">
    <property type="entry name" value="Rad21/Rec8_C_eu"/>
</dbReference>
<feature type="compositionally biased region" description="Basic and acidic residues" evidence="4">
    <location>
        <begin position="337"/>
        <end position="348"/>
    </location>
</feature>
<evidence type="ECO:0000259" key="5">
    <source>
        <dbReference type="Pfam" id="PF04824"/>
    </source>
</evidence>
<gene>
    <name evidence="7" type="primary">MCD1</name>
    <name evidence="7" type="ORF">HDU87_000620</name>
</gene>
<protein>
    <submittedName>
        <fullName evidence="7">Sister chromatid cohesion protein 1</fullName>
    </submittedName>
</protein>
<comment type="caution">
    <text evidence="7">The sequence shown here is derived from an EMBL/GenBank/DDBJ whole genome shotgun (WGS) entry which is preliminary data.</text>
</comment>
<keyword evidence="8" id="KW-1185">Reference proteome</keyword>
<dbReference type="Pfam" id="PF04824">
    <property type="entry name" value="Rad21_Rec8"/>
    <property type="match status" value="1"/>
</dbReference>
<sequence>MFYTDTLLSKKGKLAKVWLAAHWERKLSKTQLLQTDLPASVESIIQTGQQPMALRLSGQLLLGVTRIYSRKARYLLEDCNEAFVKIKMAFKPAVVDLPGDHAIANPNAITLNDAITEFDILLPEPAFDMRMFNPANNDGPSQAISRTQDITLAEPSHTSFQGAHDELRDMFGLDMHTGDPSTGDAGMTMDSAAGDEWNLDLGFGDAPPATNQSTTLDEESLEIERARDAAPERAFSPVRRDSVSLDDPSIEKVRGDVSLGDVPAFDMGDAETSLLAPNIGDGPDMMDLDNPLPQFDALEDMPGDFTGPGGALAGLQLPAEEDDEENVGSFRAPETVAHAKEVDVEGGKKQQQSRKRKLALDSQTELPSNLIQEQLRDTSDITQQNQQFVPRSRKMQRLTDIRAKGASFILDNLVFSIGSTNGSALPGISSNVLDLFKSTHIGKREVVPASDSSRELTAAPIDLDIVPLGEMDEPLFIPSFGEESVLEPLPQDDMPLHDDLAPVHTAPAATEEAAASHGDGTDGAPSMSLDVPSLAVAQQYDAFLPEDINDPTSAAPATDKPVEDDLLDDSAVVAPIDPAAKDLGRDTLGRITAAGTTSGTTYRALVQNKTRTAAVAAFFDLLSLGTRNLVALEQTAPYADIAVRAIPQEIAA</sequence>
<dbReference type="GO" id="GO:0008278">
    <property type="term" value="C:cohesin complex"/>
    <property type="evidence" value="ECO:0007669"/>
    <property type="project" value="InterPro"/>
</dbReference>
<name>A0AAD5XNS7_9FUNG</name>
<reference evidence="7" key="1">
    <citation type="submission" date="2020-05" db="EMBL/GenBank/DDBJ databases">
        <title>Phylogenomic resolution of chytrid fungi.</title>
        <authorList>
            <person name="Stajich J.E."/>
            <person name="Amses K."/>
            <person name="Simmons R."/>
            <person name="Seto K."/>
            <person name="Myers J."/>
            <person name="Bonds A."/>
            <person name="Quandt C.A."/>
            <person name="Barry K."/>
            <person name="Liu P."/>
            <person name="Grigoriev I."/>
            <person name="Longcore J.E."/>
            <person name="James T.Y."/>
        </authorList>
    </citation>
    <scope>NUCLEOTIDE SEQUENCE</scope>
    <source>
        <strain evidence="7">JEL0379</strain>
    </source>
</reference>
<evidence type="ECO:0000256" key="4">
    <source>
        <dbReference type="SAM" id="MobiDB-lite"/>
    </source>
</evidence>
<dbReference type="GO" id="GO:0003682">
    <property type="term" value="F:chromatin binding"/>
    <property type="evidence" value="ECO:0007669"/>
    <property type="project" value="TreeGrafter"/>
</dbReference>
<accession>A0AAD5XNS7</accession>
<dbReference type="AlphaFoldDB" id="A0AAD5XNS7"/>
<dbReference type="InterPro" id="IPR023093">
    <property type="entry name" value="ScpA-like_C"/>
</dbReference>
<dbReference type="GO" id="GO:0005634">
    <property type="term" value="C:nucleus"/>
    <property type="evidence" value="ECO:0007669"/>
    <property type="project" value="UniProtKB-SubCell"/>
</dbReference>
<evidence type="ECO:0000259" key="6">
    <source>
        <dbReference type="Pfam" id="PF04825"/>
    </source>
</evidence>
<keyword evidence="3" id="KW-0539">Nucleus</keyword>
<evidence type="ECO:0000256" key="1">
    <source>
        <dbReference type="ARBA" id="ARBA00004123"/>
    </source>
</evidence>
<organism evidence="7 8">
    <name type="scientific">Geranomyces variabilis</name>
    <dbReference type="NCBI Taxonomy" id="109894"/>
    <lineage>
        <taxon>Eukaryota</taxon>
        <taxon>Fungi</taxon>
        <taxon>Fungi incertae sedis</taxon>
        <taxon>Chytridiomycota</taxon>
        <taxon>Chytridiomycota incertae sedis</taxon>
        <taxon>Chytridiomycetes</taxon>
        <taxon>Spizellomycetales</taxon>
        <taxon>Powellomycetaceae</taxon>
        <taxon>Geranomyces</taxon>
    </lineage>
</organism>